<organism evidence="1 2">
    <name type="scientific">Kribbella qitaiheensis</name>
    <dbReference type="NCBI Taxonomy" id="1544730"/>
    <lineage>
        <taxon>Bacteria</taxon>
        <taxon>Bacillati</taxon>
        <taxon>Actinomycetota</taxon>
        <taxon>Actinomycetes</taxon>
        <taxon>Propionibacteriales</taxon>
        <taxon>Kribbellaceae</taxon>
        <taxon>Kribbella</taxon>
    </lineage>
</organism>
<dbReference type="GO" id="GO:0030077">
    <property type="term" value="C:plasma membrane light-harvesting complex"/>
    <property type="evidence" value="ECO:0007669"/>
    <property type="project" value="InterPro"/>
</dbReference>
<reference evidence="1 2" key="2">
    <citation type="journal article" date="2020" name="Microbiol. Resour. Announc.">
        <title>Antarctic desert soil bacteria exhibit high novel natural product potential, evaluated through long-read genome sequencing and comparative genomics.</title>
        <authorList>
            <person name="Benaud N."/>
            <person name="Edwards R.J."/>
            <person name="Amos T.G."/>
            <person name="D'Agostino P.M."/>
            <person name="Gutierrez-Chavez C."/>
            <person name="Montgomery K."/>
            <person name="Nicetic I."/>
            <person name="Ferrari B.C."/>
        </authorList>
    </citation>
    <scope>NUCLEOTIDE SEQUENCE [LARGE SCALE GENOMIC DNA]</scope>
    <source>
        <strain evidence="1 2">SPB151</strain>
    </source>
</reference>
<dbReference type="InterPro" id="IPR011033">
    <property type="entry name" value="PRC_barrel-like_sf"/>
</dbReference>
<evidence type="ECO:0000313" key="2">
    <source>
        <dbReference type="Proteomes" id="UP000515563"/>
    </source>
</evidence>
<name>A0A7G6XAW0_9ACTN</name>
<accession>A0A7G6XAW0</accession>
<dbReference type="Gene3D" id="3.90.50.10">
    <property type="entry name" value="Photosynthetic Reaction Center, subunit H, domain 2"/>
    <property type="match status" value="1"/>
</dbReference>
<dbReference type="InterPro" id="IPR014747">
    <property type="entry name" value="Bac_photo_RC_H_C"/>
</dbReference>
<dbReference type="AlphaFoldDB" id="A0A7G6XAW0"/>
<proteinExistence type="predicted"/>
<dbReference type="EMBL" id="CP043661">
    <property type="protein sequence ID" value="QNE23375.1"/>
    <property type="molecule type" value="Genomic_DNA"/>
</dbReference>
<keyword evidence="2" id="KW-1185">Reference proteome</keyword>
<protein>
    <submittedName>
        <fullName evidence="1">PRC-barrel domain containing protein</fullName>
    </submittedName>
</protein>
<evidence type="ECO:0000313" key="1">
    <source>
        <dbReference type="EMBL" id="QNE23375.1"/>
    </source>
</evidence>
<dbReference type="SUPFAM" id="SSF50346">
    <property type="entry name" value="PRC-barrel domain"/>
    <property type="match status" value="1"/>
</dbReference>
<dbReference type="GO" id="GO:0019684">
    <property type="term" value="P:photosynthesis, light reaction"/>
    <property type="evidence" value="ECO:0007669"/>
    <property type="project" value="InterPro"/>
</dbReference>
<gene>
    <name evidence="1" type="ORF">F1D05_38300</name>
</gene>
<reference evidence="2" key="1">
    <citation type="submission" date="2019-09" db="EMBL/GenBank/DDBJ databases">
        <title>Antimicrobial potential of Antarctic Bacteria.</title>
        <authorList>
            <person name="Benaud N."/>
            <person name="Edwards R.J."/>
            <person name="Ferrari B.C."/>
        </authorList>
    </citation>
    <scope>NUCLEOTIDE SEQUENCE [LARGE SCALE GENOMIC DNA]</scope>
    <source>
        <strain evidence="2">SPB151</strain>
    </source>
</reference>
<dbReference type="KEGG" id="kqi:F1D05_38300"/>
<sequence length="117" mass="13004">MDMFDPWSYRPDTGYTEGNDLVGYKIAAVDGDIGKVDQATYDTGAATLVVDTGPWIFGRKVMLPAGVVQRIDHDDRVVSVDRTKDQIKDAPEYEPDTGDEADYRGQLGGYYGDTYRI</sequence>
<dbReference type="Proteomes" id="UP000515563">
    <property type="component" value="Chromosome"/>
</dbReference>